<dbReference type="InterPro" id="IPR004564">
    <property type="entry name" value="OM_lipoprot_carrier_LolA-like"/>
</dbReference>
<dbReference type="RefSeq" id="WP_200377463.1">
    <property type="nucleotide sequence ID" value="NZ_NRRU01000001.1"/>
</dbReference>
<evidence type="ECO:0000256" key="1">
    <source>
        <dbReference type="ARBA" id="ARBA00022729"/>
    </source>
</evidence>
<comment type="caution">
    <text evidence="3">The sequence shown here is derived from an EMBL/GenBank/DDBJ whole genome shotgun (WGS) entry which is preliminary data.</text>
</comment>
<evidence type="ECO:0000313" key="4">
    <source>
        <dbReference type="Proteomes" id="UP001041814"/>
    </source>
</evidence>
<dbReference type="SUPFAM" id="SSF89392">
    <property type="entry name" value="Prokaryotic lipoproteins and lipoprotein localization factors"/>
    <property type="match status" value="1"/>
</dbReference>
<dbReference type="EMBL" id="NRRU01000001">
    <property type="protein sequence ID" value="MBK1711187.1"/>
    <property type="molecule type" value="Genomic_DNA"/>
</dbReference>
<evidence type="ECO:0000256" key="2">
    <source>
        <dbReference type="SAM" id="SignalP"/>
    </source>
</evidence>
<evidence type="ECO:0000313" key="3">
    <source>
        <dbReference type="EMBL" id="MBK1711187.1"/>
    </source>
</evidence>
<accession>A0ABS1DMF5</accession>
<keyword evidence="4" id="KW-1185">Reference proteome</keyword>
<reference evidence="3" key="1">
    <citation type="submission" date="2017-08" db="EMBL/GenBank/DDBJ databases">
        <authorList>
            <person name="Imhoff J.F."/>
            <person name="Rahn T."/>
            <person name="Kuenzel S."/>
            <person name="Neulinger S.C."/>
        </authorList>
    </citation>
    <scope>NUCLEOTIDE SEQUENCE</scope>
    <source>
        <strain evidence="3">IM 151</strain>
    </source>
</reference>
<reference evidence="3" key="2">
    <citation type="journal article" date="2020" name="Microorganisms">
        <title>Osmotic Adaptation and Compatible Solute Biosynthesis of Phototrophic Bacteria as Revealed from Genome Analyses.</title>
        <authorList>
            <person name="Imhoff J.F."/>
            <person name="Rahn T."/>
            <person name="Kunzel S."/>
            <person name="Keller A."/>
            <person name="Neulinger S.C."/>
        </authorList>
    </citation>
    <scope>NUCLEOTIDE SEQUENCE</scope>
    <source>
        <strain evidence="3">IM 151</strain>
    </source>
</reference>
<organism evidence="3 4">
    <name type="scientific">Rubrivivax gelatinosus</name>
    <name type="common">Rhodocyclus gelatinosus</name>
    <name type="synonym">Rhodopseudomonas gelatinosa</name>
    <dbReference type="NCBI Taxonomy" id="28068"/>
    <lineage>
        <taxon>Bacteria</taxon>
        <taxon>Pseudomonadati</taxon>
        <taxon>Pseudomonadota</taxon>
        <taxon>Betaproteobacteria</taxon>
        <taxon>Burkholderiales</taxon>
        <taxon>Sphaerotilaceae</taxon>
        <taxon>Rubrivivax</taxon>
    </lineage>
</organism>
<protein>
    <recommendedName>
        <fullName evidence="5">Outer membrane lipoprotein carrier protein LolA</fullName>
    </recommendedName>
</protein>
<dbReference type="Proteomes" id="UP001041814">
    <property type="component" value="Unassembled WGS sequence"/>
</dbReference>
<keyword evidence="1 2" id="KW-0732">Signal</keyword>
<feature type="chain" id="PRO_5046030610" description="Outer membrane lipoprotein carrier protein LolA" evidence="2">
    <location>
        <begin position="21"/>
        <end position="206"/>
    </location>
</feature>
<name>A0ABS1DMF5_RUBGE</name>
<sequence>MSTRRGALLLLAATPLVLRAEPVPAIVQQVRQRLAEAPVVRGEFEQRKTVKGFRNPLLSRGDFLVARERGVFWHTREPFASTLVLTRERLLARGADGSVSTRLDAREEPGLRSLNELLFALMATDLALLNQRFRIAGELSGAEGWKLQLTPRDAAVAQWVAGIELEGERHVRSVRVAEAQGDLSLIRFSAITTANVLTREEAARFD</sequence>
<proteinExistence type="predicted"/>
<dbReference type="Gene3D" id="2.50.20.10">
    <property type="entry name" value="Lipoprotein localisation LolA/LolB/LppX"/>
    <property type="match status" value="1"/>
</dbReference>
<feature type="signal peptide" evidence="2">
    <location>
        <begin position="1"/>
        <end position="20"/>
    </location>
</feature>
<evidence type="ECO:0008006" key="5">
    <source>
        <dbReference type="Google" id="ProtNLM"/>
    </source>
</evidence>
<dbReference type="InterPro" id="IPR029046">
    <property type="entry name" value="LolA/LolB/LppX"/>
</dbReference>
<gene>
    <name evidence="3" type="ORF">CKO43_00130</name>
</gene>
<dbReference type="CDD" id="cd16325">
    <property type="entry name" value="LolA"/>
    <property type="match status" value="1"/>
</dbReference>
<dbReference type="Pfam" id="PF19574">
    <property type="entry name" value="LolA_3"/>
    <property type="match status" value="1"/>
</dbReference>